<evidence type="ECO:0000313" key="10">
    <source>
        <dbReference type="EMBL" id="MBS7526800.1"/>
    </source>
</evidence>
<dbReference type="InterPro" id="IPR050256">
    <property type="entry name" value="Glycosyltransferase_2"/>
</dbReference>
<feature type="transmembrane region" description="Helical" evidence="8">
    <location>
        <begin position="237"/>
        <end position="260"/>
    </location>
</feature>
<name>A0ABS5PNP9_9FIRM</name>
<evidence type="ECO:0000256" key="2">
    <source>
        <dbReference type="ARBA" id="ARBA00022676"/>
    </source>
</evidence>
<dbReference type="Pfam" id="PF00535">
    <property type="entry name" value="Glycos_transf_2"/>
    <property type="match status" value="1"/>
</dbReference>
<reference evidence="10 11" key="1">
    <citation type="submission" date="2021-05" db="EMBL/GenBank/DDBJ databases">
        <title>Fusibacter ferrireducens sp. nov., an anaerobic, sulfur- and Fe-reducing bacterium isolated from the mangrove sediment.</title>
        <authorList>
            <person name="Qiu D."/>
        </authorList>
    </citation>
    <scope>NUCLEOTIDE SEQUENCE [LARGE SCALE GENOMIC DNA]</scope>
    <source>
        <strain evidence="10 11">DSM 12116</strain>
    </source>
</reference>
<evidence type="ECO:0000313" key="11">
    <source>
        <dbReference type="Proteomes" id="UP000746471"/>
    </source>
</evidence>
<proteinExistence type="predicted"/>
<sequence>MEAQNNQCDREKQFVSAVIYLHDVETTILTFLKSVDHTMALLFERYEIICVNDASKDGTANYVKNFECEDKTAALTLINMSYHQGLERSMTAGVDLAIGDFVFEFDQTHLLFSPESVKAIYQRAIEGFDIVNATPNIRQPVTSKWFYSVFNRFASFSYALDTESFRMLSRRAINRVRSMSETAPYRKALYANCGLKMSTLSFDVTEQLGSSSGNDLKRRSQLAIDALILFTDVGYRFAITMTLIMMLITTIVAIYAVIVYCFQNPVEGWTPTILFLSFSFFGIFGILAIVIKYLSIIVELIFKKRQYVYESIQKISK</sequence>
<keyword evidence="4 8" id="KW-0812">Transmembrane</keyword>
<evidence type="ECO:0000256" key="7">
    <source>
        <dbReference type="ARBA" id="ARBA00023136"/>
    </source>
</evidence>
<dbReference type="Gene3D" id="3.90.550.10">
    <property type="entry name" value="Spore Coat Polysaccharide Biosynthesis Protein SpsA, Chain A"/>
    <property type="match status" value="1"/>
</dbReference>
<accession>A0ABS5PNP9</accession>
<keyword evidence="11" id="KW-1185">Reference proteome</keyword>
<dbReference type="EC" id="2.4.-.-" evidence="10"/>
<evidence type="ECO:0000256" key="6">
    <source>
        <dbReference type="ARBA" id="ARBA00022989"/>
    </source>
</evidence>
<dbReference type="GO" id="GO:0016757">
    <property type="term" value="F:glycosyltransferase activity"/>
    <property type="evidence" value="ECO:0007669"/>
    <property type="project" value="UniProtKB-KW"/>
</dbReference>
<feature type="transmembrane region" description="Helical" evidence="8">
    <location>
        <begin position="272"/>
        <end position="295"/>
    </location>
</feature>
<keyword evidence="6 8" id="KW-1133">Transmembrane helix</keyword>
<keyword evidence="2 10" id="KW-0328">Glycosyltransferase</keyword>
<dbReference type="SUPFAM" id="SSF53448">
    <property type="entry name" value="Nucleotide-diphospho-sugar transferases"/>
    <property type="match status" value="1"/>
</dbReference>
<organism evidence="10 11">
    <name type="scientific">Fusibacter paucivorans</name>
    <dbReference type="NCBI Taxonomy" id="76009"/>
    <lineage>
        <taxon>Bacteria</taxon>
        <taxon>Bacillati</taxon>
        <taxon>Bacillota</taxon>
        <taxon>Clostridia</taxon>
        <taxon>Eubacteriales</taxon>
        <taxon>Eubacteriales Family XII. Incertae Sedis</taxon>
        <taxon>Fusibacter</taxon>
    </lineage>
</organism>
<keyword evidence="1" id="KW-1003">Cell membrane</keyword>
<dbReference type="RefSeq" id="WP_213236658.1">
    <property type="nucleotide sequence ID" value="NZ_JAHBCL010000013.1"/>
</dbReference>
<gene>
    <name evidence="10" type="ORF">KHM83_08930</name>
</gene>
<feature type="domain" description="Glycosyltransferase 2-like" evidence="9">
    <location>
        <begin position="16"/>
        <end position="150"/>
    </location>
</feature>
<keyword evidence="3 10" id="KW-0808">Transferase</keyword>
<comment type="caution">
    <text evidence="10">The sequence shown here is derived from an EMBL/GenBank/DDBJ whole genome shotgun (WGS) entry which is preliminary data.</text>
</comment>
<dbReference type="PANTHER" id="PTHR48090:SF3">
    <property type="entry name" value="UNDECAPRENYL-PHOSPHATE 4-DEOXY-4-FORMAMIDO-L-ARABINOSE TRANSFERASE"/>
    <property type="match status" value="1"/>
</dbReference>
<evidence type="ECO:0000256" key="5">
    <source>
        <dbReference type="ARBA" id="ARBA00022985"/>
    </source>
</evidence>
<dbReference type="EMBL" id="JAHBCL010000013">
    <property type="protein sequence ID" value="MBS7526800.1"/>
    <property type="molecule type" value="Genomic_DNA"/>
</dbReference>
<protein>
    <submittedName>
        <fullName evidence="10">Glycosyltransferase</fullName>
        <ecNumber evidence="10">2.4.-.-</ecNumber>
    </submittedName>
</protein>
<evidence type="ECO:0000256" key="4">
    <source>
        <dbReference type="ARBA" id="ARBA00022692"/>
    </source>
</evidence>
<evidence type="ECO:0000256" key="3">
    <source>
        <dbReference type="ARBA" id="ARBA00022679"/>
    </source>
</evidence>
<keyword evidence="7 8" id="KW-0472">Membrane</keyword>
<evidence type="ECO:0000259" key="9">
    <source>
        <dbReference type="Pfam" id="PF00535"/>
    </source>
</evidence>
<dbReference type="InterPro" id="IPR001173">
    <property type="entry name" value="Glyco_trans_2-like"/>
</dbReference>
<evidence type="ECO:0000256" key="8">
    <source>
        <dbReference type="SAM" id="Phobius"/>
    </source>
</evidence>
<dbReference type="InterPro" id="IPR029044">
    <property type="entry name" value="Nucleotide-diphossugar_trans"/>
</dbReference>
<keyword evidence="5" id="KW-0448">Lipopolysaccharide biosynthesis</keyword>
<evidence type="ECO:0000256" key="1">
    <source>
        <dbReference type="ARBA" id="ARBA00022475"/>
    </source>
</evidence>
<dbReference type="Proteomes" id="UP000746471">
    <property type="component" value="Unassembled WGS sequence"/>
</dbReference>
<dbReference type="PANTHER" id="PTHR48090">
    <property type="entry name" value="UNDECAPRENYL-PHOSPHATE 4-DEOXY-4-FORMAMIDO-L-ARABINOSE TRANSFERASE-RELATED"/>
    <property type="match status" value="1"/>
</dbReference>